<evidence type="ECO:0000256" key="10">
    <source>
        <dbReference type="ARBA" id="ARBA00022777"/>
    </source>
</evidence>
<keyword evidence="6" id="KW-0288">FMN</keyword>
<evidence type="ECO:0000256" key="5">
    <source>
        <dbReference type="ARBA" id="ARBA00022630"/>
    </source>
</evidence>
<evidence type="ECO:0000256" key="15">
    <source>
        <dbReference type="ARBA" id="ARBA00054097"/>
    </source>
</evidence>
<dbReference type="KEGG" id="aten:116303042"/>
<evidence type="ECO:0000256" key="7">
    <source>
        <dbReference type="ARBA" id="ARBA00022679"/>
    </source>
</evidence>
<sequence length="179" mass="20220">MDESILSSIYKNESKNCEHSKNLPIFIRGNVNYGMGRGGKELGIPTANYPEEVVEKYSSLINTGIYCGWAKVDGGEVYKMVMSVGWNPYYKNNKKSMETHIIHAFENDFYGSQLSVVITGHLRPEKSYPSLQDLIDAIHNDISQAKEVLDEPENKSYMTHSFFTCNDSASTNNESQNRS</sequence>
<keyword evidence="8" id="KW-0479">Metal-binding</keyword>
<evidence type="ECO:0000259" key="17">
    <source>
        <dbReference type="SMART" id="SM00904"/>
    </source>
</evidence>
<dbReference type="RefSeq" id="XP_031568345.1">
    <property type="nucleotide sequence ID" value="XM_031712485.1"/>
</dbReference>
<keyword evidence="5" id="KW-0285">Flavoprotein</keyword>
<dbReference type="InterPro" id="IPR023468">
    <property type="entry name" value="Riboflavin_kinase"/>
</dbReference>
<comment type="function">
    <text evidence="15">Catalyzes the phosphorylation of riboflavin (vitamin B2) to form flavin-mononucleotide (FMN), hence rate-limiting enzyme in the synthesis of FAD. Essential for TNF-induced reactive oxygen species (ROS) production. Through its interaction with both TNFRSF1A and CYBA, physically and functionally couples TNFRSF1A to NADPH oxidase. TNF-activation of RFK may enhance the incorporation of FAD in NADPH oxidase, a critical step for the assembly and activation of NADPH oxidase.</text>
</comment>
<feature type="domain" description="Riboflavin kinase" evidence="17">
    <location>
        <begin position="22"/>
        <end position="150"/>
    </location>
</feature>
<organism evidence="18 19">
    <name type="scientific">Actinia tenebrosa</name>
    <name type="common">Australian red waratah sea anemone</name>
    <dbReference type="NCBI Taxonomy" id="6105"/>
    <lineage>
        <taxon>Eukaryota</taxon>
        <taxon>Metazoa</taxon>
        <taxon>Cnidaria</taxon>
        <taxon>Anthozoa</taxon>
        <taxon>Hexacorallia</taxon>
        <taxon>Actiniaria</taxon>
        <taxon>Actiniidae</taxon>
        <taxon>Actinia</taxon>
    </lineage>
</organism>
<dbReference type="GO" id="GO:0009398">
    <property type="term" value="P:FMN biosynthetic process"/>
    <property type="evidence" value="ECO:0007669"/>
    <property type="project" value="UniProtKB-UniPathway"/>
</dbReference>
<evidence type="ECO:0000256" key="1">
    <source>
        <dbReference type="ARBA" id="ARBA00001947"/>
    </source>
</evidence>
<feature type="unsure residue" description="D or N" evidence="19">
    <location>
        <position position="133"/>
    </location>
</feature>
<comment type="pathway">
    <text evidence="2">Cofactor biosynthesis; FMN biosynthesis; FMN from riboflavin (ATP route): step 1/1.</text>
</comment>
<reference evidence="19" key="1">
    <citation type="submission" date="2025-08" db="UniProtKB">
        <authorList>
            <consortium name="RefSeq"/>
        </authorList>
    </citation>
    <scope>IDENTIFICATION</scope>
    <source>
        <tissue evidence="19">Tentacle</tissue>
    </source>
</reference>
<keyword evidence="9" id="KW-0547">Nucleotide-binding</keyword>
<evidence type="ECO:0000256" key="16">
    <source>
        <dbReference type="ARBA" id="ARBA00077632"/>
    </source>
</evidence>
<comment type="cofactor">
    <cofactor evidence="1">
        <name>Zn(2+)</name>
        <dbReference type="ChEBI" id="CHEBI:29105"/>
    </cofactor>
</comment>
<evidence type="ECO:0000256" key="6">
    <source>
        <dbReference type="ARBA" id="ARBA00022643"/>
    </source>
</evidence>
<dbReference type="GO" id="GO:0046872">
    <property type="term" value="F:metal ion binding"/>
    <property type="evidence" value="ECO:0007669"/>
    <property type="project" value="UniProtKB-KW"/>
</dbReference>
<dbReference type="EC" id="2.7.1.26" evidence="3"/>
<keyword evidence="18" id="KW-1185">Reference proteome</keyword>
<dbReference type="Gene3D" id="2.40.30.30">
    <property type="entry name" value="Riboflavin kinase-like"/>
    <property type="match status" value="1"/>
</dbReference>
<proteinExistence type="predicted"/>
<evidence type="ECO:0000256" key="11">
    <source>
        <dbReference type="ARBA" id="ARBA00022833"/>
    </source>
</evidence>
<keyword evidence="12" id="KW-0067">ATP-binding</keyword>
<dbReference type="FunFam" id="2.40.30.30:FF:000002">
    <property type="entry name" value="Riboflavin kinase, putative"/>
    <property type="match status" value="1"/>
</dbReference>
<dbReference type="SUPFAM" id="SSF82114">
    <property type="entry name" value="Riboflavin kinase-like"/>
    <property type="match status" value="1"/>
</dbReference>
<dbReference type="PANTHER" id="PTHR22749">
    <property type="entry name" value="RIBOFLAVIN KINASE/FMN ADENYLYLTRANSFERASE"/>
    <property type="match status" value="1"/>
</dbReference>
<keyword evidence="10" id="KW-0418">Kinase</keyword>
<comment type="catalytic activity">
    <reaction evidence="14">
        <text>riboflavin + ATP = FMN + ADP + H(+)</text>
        <dbReference type="Rhea" id="RHEA:14357"/>
        <dbReference type="ChEBI" id="CHEBI:15378"/>
        <dbReference type="ChEBI" id="CHEBI:30616"/>
        <dbReference type="ChEBI" id="CHEBI:57986"/>
        <dbReference type="ChEBI" id="CHEBI:58210"/>
        <dbReference type="ChEBI" id="CHEBI:456216"/>
        <dbReference type="EC" id="2.7.1.26"/>
    </reaction>
    <physiologicalReaction direction="left-to-right" evidence="14">
        <dbReference type="Rhea" id="RHEA:14358"/>
    </physiologicalReaction>
</comment>
<evidence type="ECO:0000256" key="13">
    <source>
        <dbReference type="ARBA" id="ARBA00029789"/>
    </source>
</evidence>
<dbReference type="AlphaFoldDB" id="A0A6P8IPG3"/>
<evidence type="ECO:0000256" key="8">
    <source>
        <dbReference type="ARBA" id="ARBA00022723"/>
    </source>
</evidence>
<evidence type="ECO:0000256" key="4">
    <source>
        <dbReference type="ARBA" id="ARBA00017394"/>
    </source>
</evidence>
<dbReference type="FunCoup" id="A0A6P8IPG3">
    <property type="interactions" value="2134"/>
</dbReference>
<dbReference type="Proteomes" id="UP000515163">
    <property type="component" value="Unplaced"/>
</dbReference>
<dbReference type="SMART" id="SM00904">
    <property type="entry name" value="Flavokinase"/>
    <property type="match status" value="1"/>
</dbReference>
<dbReference type="Pfam" id="PF01687">
    <property type="entry name" value="Flavokinase"/>
    <property type="match status" value="1"/>
</dbReference>
<name>A0A6P8IPG3_ACTTE</name>
<keyword evidence="11" id="KW-0862">Zinc</keyword>
<evidence type="ECO:0000256" key="12">
    <source>
        <dbReference type="ARBA" id="ARBA00022840"/>
    </source>
</evidence>
<evidence type="ECO:0000313" key="19">
    <source>
        <dbReference type="RefSeq" id="XP_031568345.1"/>
    </source>
</evidence>
<dbReference type="OrthoDB" id="276388at2759"/>
<dbReference type="GO" id="GO:0008531">
    <property type="term" value="F:riboflavin kinase activity"/>
    <property type="evidence" value="ECO:0007669"/>
    <property type="project" value="UniProtKB-EC"/>
</dbReference>
<keyword evidence="7" id="KW-0808">Transferase</keyword>
<evidence type="ECO:0000256" key="9">
    <source>
        <dbReference type="ARBA" id="ARBA00022741"/>
    </source>
</evidence>
<dbReference type="InParanoid" id="A0A6P8IPG3"/>
<evidence type="ECO:0000256" key="2">
    <source>
        <dbReference type="ARBA" id="ARBA00005201"/>
    </source>
</evidence>
<evidence type="ECO:0000256" key="3">
    <source>
        <dbReference type="ARBA" id="ARBA00012105"/>
    </source>
</evidence>
<dbReference type="GO" id="GO:0005524">
    <property type="term" value="F:ATP binding"/>
    <property type="evidence" value="ECO:0007669"/>
    <property type="project" value="UniProtKB-KW"/>
</dbReference>
<dbReference type="GO" id="GO:0005739">
    <property type="term" value="C:mitochondrion"/>
    <property type="evidence" value="ECO:0007669"/>
    <property type="project" value="TreeGrafter"/>
</dbReference>
<evidence type="ECO:0000313" key="18">
    <source>
        <dbReference type="Proteomes" id="UP000515163"/>
    </source>
</evidence>
<protein>
    <recommendedName>
        <fullName evidence="4">Riboflavin kinase</fullName>
        <ecNumber evidence="3">2.7.1.26</ecNumber>
    </recommendedName>
    <alternativeName>
        <fullName evidence="16">ATP:riboflavin 5'-phosphotransferase</fullName>
    </alternativeName>
    <alternativeName>
        <fullName evidence="13">Flavokinase</fullName>
    </alternativeName>
</protein>
<dbReference type="PANTHER" id="PTHR22749:SF6">
    <property type="entry name" value="RIBOFLAVIN KINASE"/>
    <property type="match status" value="1"/>
</dbReference>
<dbReference type="InterPro" id="IPR015865">
    <property type="entry name" value="Riboflavin_kinase_bac/euk"/>
</dbReference>
<accession>A0A6P8IPG3</accession>
<dbReference type="UniPathway" id="UPA00276">
    <property type="reaction ID" value="UER00406"/>
</dbReference>
<evidence type="ECO:0000256" key="14">
    <source>
        <dbReference type="ARBA" id="ARBA00050912"/>
    </source>
</evidence>
<dbReference type="InterPro" id="IPR023465">
    <property type="entry name" value="Riboflavin_kinase_dom_sf"/>
</dbReference>
<dbReference type="GO" id="GO:0009231">
    <property type="term" value="P:riboflavin biosynthetic process"/>
    <property type="evidence" value="ECO:0007669"/>
    <property type="project" value="InterPro"/>
</dbReference>
<gene>
    <name evidence="19" type="primary">LOC116303042</name>
</gene>